<evidence type="ECO:0000313" key="7">
    <source>
        <dbReference type="EMBL" id="RWR73680.1"/>
    </source>
</evidence>
<keyword evidence="4 6" id="KW-1133">Transmembrane helix</keyword>
<keyword evidence="8" id="KW-1185">Reference proteome</keyword>
<feature type="transmembrane region" description="Helical" evidence="6">
    <location>
        <begin position="690"/>
        <end position="711"/>
    </location>
</feature>
<feature type="transmembrane region" description="Helical" evidence="6">
    <location>
        <begin position="999"/>
        <end position="1022"/>
    </location>
</feature>
<protein>
    <submittedName>
        <fullName evidence="7">Proton-dependent oligopeptide transporter family</fullName>
    </submittedName>
</protein>
<sequence length="1125" mass="124425">MEKSETSVPPKVVKKHRGLRAMPYIIGNETFEKLGTVGTTSNFMVYLTTVFKMKRISAALLINVWNGTTNLATLGGAFLSDAYFGRYKTIGFACVASFVGMIFLTLTAAVPKLHPMDCGAGIDCEGPTPWQLGFLYFTLGFLVLGAGGIRPCCLAFGVDQFNPQTESGKRGINSFFNWYYFTFTSAIMISVTVIIYVQDAVNWTVGFAIPTVLMLLSCVVFFVGSRIYVKVIPEGSPFTGIMQVITAAIKKRGLKLHHEPQRSLFNPIHTNSLNSKLPHTDQFRFLDKAAIVTEEDTMNANGLAANPWRLCSVQQVEELKCLIRVIPIWLSGVFFYIANVQQSTYVVVQALQSDRRLGLSEVKIPAATFVVFSMVALTIWIPIYDRIIIPAVQKITGKEGGITLLQRMGVGIFISIFAMLISGIVEQRRRSMALHHQLGTDSKGGAISSMSALWLIPQLVLSGLSEAFNTVGHLEFYYKQFPENMRSVGGSLFFCGMAATSYLSGMLVGIVHQITEGDNSWLPEDLNKGRLECFYYLIAAIEVIGTIGTSSNLMVYLTTVFNMKRVTAALLINVWNGTTSLAPLPGAFLCDAYVGRYKTIGFSSIASFLGMLLIMLTAAISKLHPPHCGTNNEGHCVGPTTLQLGFLMSGLVLLVVGAGGIRPCNLAFGADQFDPNTNSGKRGINSFFNWYYFTYTFAAMISSTVIIYVQVNISWSLGFAIPTSLMLLSCVFFFIASRLYVKVKPEGSPFMSIVQVIVAAIKKRSLKQPDDPRSSLFNVIHMNSLNSRLPYSDQFRFLDKAAIITQEDIINTDGSAANPWRLCSLQQVEELKCLLRVIPIWASAVLFYITIVQQSTYVVVQAQQSDRRLGASNFRIPAATFSIFTMMTLTIWIPIYDRIIVPTLRRITGKEGGTTMLQRMGIGLFLSIITMLVSGLVEQRRRSIALHHQTLGTAGGAISSMSALWLVPQLVLAGLSEGFNLIGQVEFYYKQFPENMRSVAGALTQLGIAFSNYLSGFLVAVIHQATKGDGEAGNWLPEDLNKGRLEYFYYLLGALGLVNFVYFLVCARWYRYKGMDDANAIEDVMDAKKTKDLSEHLPFICSCGELEKLSPCMENAKETYKFEMK</sequence>
<dbReference type="GO" id="GO:0022857">
    <property type="term" value="F:transmembrane transporter activity"/>
    <property type="evidence" value="ECO:0007669"/>
    <property type="project" value="InterPro"/>
</dbReference>
<comment type="caution">
    <text evidence="7">The sequence shown here is derived from an EMBL/GenBank/DDBJ whole genome shotgun (WGS) entry which is preliminary data.</text>
</comment>
<dbReference type="InterPro" id="IPR000109">
    <property type="entry name" value="POT_fam"/>
</dbReference>
<feature type="transmembrane region" description="Helical" evidence="6">
    <location>
        <begin position="56"/>
        <end position="78"/>
    </location>
</feature>
<proteinExistence type="inferred from homology"/>
<comment type="subcellular location">
    <subcellularLocation>
        <location evidence="1">Membrane</location>
        <topology evidence="1">Multi-pass membrane protein</topology>
    </subcellularLocation>
</comment>
<gene>
    <name evidence="7" type="ORF">CKAN_00198200</name>
</gene>
<comment type="similarity">
    <text evidence="2">Belongs to the major facilitator superfamily. Proton-dependent oligopeptide transporter (POT/PTR) (TC 2.A.17) family.</text>
</comment>
<dbReference type="SUPFAM" id="SSF103473">
    <property type="entry name" value="MFS general substrate transporter"/>
    <property type="match status" value="2"/>
</dbReference>
<feature type="transmembrane region" description="Helical" evidence="6">
    <location>
        <begin position="600"/>
        <end position="621"/>
    </location>
</feature>
<feature type="transmembrane region" description="Helical" evidence="6">
    <location>
        <begin position="404"/>
        <end position="425"/>
    </location>
</feature>
<dbReference type="Gene3D" id="1.20.1250.20">
    <property type="entry name" value="MFS general substrate transporter like domains"/>
    <property type="match status" value="2"/>
</dbReference>
<dbReference type="EMBL" id="QPKB01000001">
    <property type="protein sequence ID" value="RWR73680.1"/>
    <property type="molecule type" value="Genomic_DNA"/>
</dbReference>
<dbReference type="OrthoDB" id="8904098at2759"/>
<evidence type="ECO:0000256" key="2">
    <source>
        <dbReference type="ARBA" id="ARBA00005982"/>
    </source>
</evidence>
<feature type="transmembrane region" description="Helical" evidence="6">
    <location>
        <begin position="916"/>
        <end position="937"/>
    </location>
</feature>
<feature type="transmembrane region" description="Helical" evidence="6">
    <location>
        <begin position="534"/>
        <end position="557"/>
    </location>
</feature>
<evidence type="ECO:0000256" key="1">
    <source>
        <dbReference type="ARBA" id="ARBA00004141"/>
    </source>
</evidence>
<keyword evidence="5 6" id="KW-0472">Membrane</keyword>
<dbReference type="CDD" id="cd17416">
    <property type="entry name" value="MFS_NPF1_2"/>
    <property type="match status" value="2"/>
</dbReference>
<feature type="transmembrane region" description="Helical" evidence="6">
    <location>
        <begin position="130"/>
        <end position="157"/>
    </location>
</feature>
<feature type="transmembrane region" description="Helical" evidence="6">
    <location>
        <begin position="90"/>
        <end position="110"/>
    </location>
</feature>
<feature type="transmembrane region" description="Helical" evidence="6">
    <location>
        <begin position="492"/>
        <end position="514"/>
    </location>
</feature>
<evidence type="ECO:0000256" key="6">
    <source>
        <dbReference type="SAM" id="Phobius"/>
    </source>
</evidence>
<evidence type="ECO:0000313" key="8">
    <source>
        <dbReference type="Proteomes" id="UP000283530"/>
    </source>
</evidence>
<reference evidence="7 8" key="1">
    <citation type="journal article" date="2019" name="Nat. Plants">
        <title>Stout camphor tree genome fills gaps in understanding of flowering plant genome evolution.</title>
        <authorList>
            <person name="Chaw S.M."/>
            <person name="Liu Y.C."/>
            <person name="Wu Y.W."/>
            <person name="Wang H.Y."/>
            <person name="Lin C.I."/>
            <person name="Wu C.S."/>
            <person name="Ke H.M."/>
            <person name="Chang L.Y."/>
            <person name="Hsu C.Y."/>
            <person name="Yang H.T."/>
            <person name="Sudianto E."/>
            <person name="Hsu M.H."/>
            <person name="Wu K.P."/>
            <person name="Wang L.N."/>
            <person name="Leebens-Mack J.H."/>
            <person name="Tsai I.J."/>
        </authorList>
    </citation>
    <scope>NUCLEOTIDE SEQUENCE [LARGE SCALE GENOMIC DNA]</scope>
    <source>
        <strain evidence="8">cv. Chaw 1501</strain>
        <tissue evidence="7">Young leaves</tissue>
    </source>
</reference>
<feature type="transmembrane region" description="Helical" evidence="6">
    <location>
        <begin position="1047"/>
        <end position="1065"/>
    </location>
</feature>
<feature type="transmembrane region" description="Helical" evidence="6">
    <location>
        <begin position="203"/>
        <end position="223"/>
    </location>
</feature>
<feature type="transmembrane region" description="Helical" evidence="6">
    <location>
        <begin position="364"/>
        <end position="384"/>
    </location>
</feature>
<organism evidence="7 8">
    <name type="scientific">Cinnamomum micranthum f. kanehirae</name>
    <dbReference type="NCBI Taxonomy" id="337451"/>
    <lineage>
        <taxon>Eukaryota</taxon>
        <taxon>Viridiplantae</taxon>
        <taxon>Streptophyta</taxon>
        <taxon>Embryophyta</taxon>
        <taxon>Tracheophyta</taxon>
        <taxon>Spermatophyta</taxon>
        <taxon>Magnoliopsida</taxon>
        <taxon>Magnoliidae</taxon>
        <taxon>Laurales</taxon>
        <taxon>Lauraceae</taxon>
        <taxon>Cinnamomum</taxon>
    </lineage>
</organism>
<dbReference type="Proteomes" id="UP000283530">
    <property type="component" value="Unassembled WGS sequence"/>
</dbReference>
<dbReference type="InterPro" id="IPR036259">
    <property type="entry name" value="MFS_trans_sf"/>
</dbReference>
<feature type="transmembrane region" description="Helical" evidence="6">
    <location>
        <begin position="874"/>
        <end position="895"/>
    </location>
</feature>
<dbReference type="AlphaFoldDB" id="A0A443N591"/>
<feature type="transmembrane region" description="Helical" evidence="6">
    <location>
        <begin position="178"/>
        <end position="197"/>
    </location>
</feature>
<keyword evidence="3 6" id="KW-0812">Transmembrane</keyword>
<accession>A0A443N591</accession>
<feature type="transmembrane region" description="Helical" evidence="6">
    <location>
        <begin position="641"/>
        <end position="661"/>
    </location>
</feature>
<name>A0A443N591_9MAGN</name>
<dbReference type="GO" id="GO:0016020">
    <property type="term" value="C:membrane"/>
    <property type="evidence" value="ECO:0007669"/>
    <property type="project" value="UniProtKB-SubCell"/>
</dbReference>
<feature type="transmembrane region" description="Helical" evidence="6">
    <location>
        <begin position="717"/>
        <end position="741"/>
    </location>
</feature>
<evidence type="ECO:0000256" key="5">
    <source>
        <dbReference type="ARBA" id="ARBA00023136"/>
    </source>
</evidence>
<dbReference type="PANTHER" id="PTHR11654">
    <property type="entry name" value="OLIGOPEPTIDE TRANSPORTER-RELATED"/>
    <property type="match status" value="1"/>
</dbReference>
<dbReference type="Pfam" id="PF00854">
    <property type="entry name" value="PTR2"/>
    <property type="match status" value="2"/>
</dbReference>
<evidence type="ECO:0000256" key="4">
    <source>
        <dbReference type="ARBA" id="ARBA00022989"/>
    </source>
</evidence>
<evidence type="ECO:0000256" key="3">
    <source>
        <dbReference type="ARBA" id="ARBA00022692"/>
    </source>
</evidence>